<reference evidence="1 2" key="1">
    <citation type="journal article" date="2013" name="Proc. Natl. Acad. Sci. U.S.A.">
        <title>Improving the coverage of the cyanobacterial phylum using diversity-driven genome sequencing.</title>
        <authorList>
            <person name="Shih P.M."/>
            <person name="Wu D."/>
            <person name="Latifi A."/>
            <person name="Axen S.D."/>
            <person name="Fewer D.P."/>
            <person name="Talla E."/>
            <person name="Calteau A."/>
            <person name="Cai F."/>
            <person name="Tandeau de Marsac N."/>
            <person name="Rippka R."/>
            <person name="Herdman M."/>
            <person name="Sivonen K."/>
            <person name="Coursin T."/>
            <person name="Laurent T."/>
            <person name="Goodwin L."/>
            <person name="Nolan M."/>
            <person name="Davenport K.W."/>
            <person name="Han C.S."/>
            <person name="Rubin E.M."/>
            <person name="Eisen J.A."/>
            <person name="Woyke T."/>
            <person name="Gugger M."/>
            <person name="Kerfeld C.A."/>
        </authorList>
    </citation>
    <scope>NUCLEOTIDE SEQUENCE [LARGE SCALE GENOMIC DNA]</scope>
    <source>
        <strain evidence="1 2">PCC 7429</strain>
    </source>
</reference>
<dbReference type="EMBL" id="ALWB01000059">
    <property type="protein sequence ID" value="ELS33097.1"/>
    <property type="molecule type" value="Genomic_DNA"/>
</dbReference>
<sequence>MAALRAATQFLCPRLGDSYRMPKPSKGLIPKLKMATPFLVLVLNLAVTSGGNQMRLKHLKKVSLQGAEKSIYRFWIV</sequence>
<accession>L8MYL4</accession>
<keyword evidence="2" id="KW-1185">Reference proteome</keyword>
<evidence type="ECO:0000313" key="1">
    <source>
        <dbReference type="EMBL" id="ELS33097.1"/>
    </source>
</evidence>
<dbReference type="Proteomes" id="UP000011201">
    <property type="component" value="Unassembled WGS sequence"/>
</dbReference>
<evidence type="ECO:0000313" key="2">
    <source>
        <dbReference type="Proteomes" id="UP000011201"/>
    </source>
</evidence>
<name>L8MYL4_9CYAN</name>
<gene>
    <name evidence="1" type="ORF">Pse7429DRAFT_1631</name>
</gene>
<organism evidence="1 2">
    <name type="scientific">Pseudanabaena biceps PCC 7429</name>
    <dbReference type="NCBI Taxonomy" id="927668"/>
    <lineage>
        <taxon>Bacteria</taxon>
        <taxon>Bacillati</taxon>
        <taxon>Cyanobacteriota</taxon>
        <taxon>Cyanophyceae</taxon>
        <taxon>Pseudanabaenales</taxon>
        <taxon>Pseudanabaenaceae</taxon>
        <taxon>Pseudanabaena</taxon>
    </lineage>
</organism>
<dbReference type="AlphaFoldDB" id="L8MYL4"/>
<protein>
    <submittedName>
        <fullName evidence="1">Uncharacterized protein</fullName>
    </submittedName>
</protein>
<comment type="caution">
    <text evidence="1">The sequence shown here is derived from an EMBL/GenBank/DDBJ whole genome shotgun (WGS) entry which is preliminary data.</text>
</comment>
<proteinExistence type="predicted"/>